<dbReference type="Proteomes" id="UP000663903">
    <property type="component" value="Chromosome"/>
</dbReference>
<keyword evidence="3" id="KW-1185">Reference proteome</keyword>
<organism evidence="2 3">
    <name type="scientific">Ottowia testudinis</name>
    <dbReference type="NCBI Taxonomy" id="2816950"/>
    <lineage>
        <taxon>Bacteria</taxon>
        <taxon>Pseudomonadati</taxon>
        <taxon>Pseudomonadota</taxon>
        <taxon>Betaproteobacteria</taxon>
        <taxon>Burkholderiales</taxon>
        <taxon>Comamonadaceae</taxon>
        <taxon>Ottowia</taxon>
    </lineage>
</organism>
<feature type="chain" id="PRO_5037355481" evidence="1">
    <location>
        <begin position="31"/>
        <end position="163"/>
    </location>
</feature>
<evidence type="ECO:0000313" key="3">
    <source>
        <dbReference type="Proteomes" id="UP000663903"/>
    </source>
</evidence>
<dbReference type="Pfam" id="PF04214">
    <property type="entry name" value="DUF411"/>
    <property type="match status" value="1"/>
</dbReference>
<dbReference type="InterPro" id="IPR007332">
    <property type="entry name" value="DUF411"/>
</dbReference>
<evidence type="ECO:0000256" key="1">
    <source>
        <dbReference type="SAM" id="SignalP"/>
    </source>
</evidence>
<accession>A0A975CHI5</accession>
<proteinExistence type="predicted"/>
<dbReference type="EMBL" id="CP071796">
    <property type="protein sequence ID" value="QTD46538.1"/>
    <property type="molecule type" value="Genomic_DNA"/>
</dbReference>
<gene>
    <name evidence="2" type="ORF">J1M35_06575</name>
</gene>
<evidence type="ECO:0000313" key="2">
    <source>
        <dbReference type="EMBL" id="QTD46538.1"/>
    </source>
</evidence>
<sequence length="163" mass="17202">MTTTLTLSRRAALHWAVASAGAVMAPALMAQTKAALTTGMEIWKDASCGCCGDWIKHMEANGFKVDAIHDTGNNAARARLGLAAKYGSCHTALIGSYVVEGHVPAADVKRLLREKPQALGIAVPGMPIGSPGMDGPVYGGRRDKYDTLLVKRDGTSHVFQSHS</sequence>
<protein>
    <submittedName>
        <fullName evidence="2">DUF411 domain-containing protein</fullName>
    </submittedName>
</protein>
<dbReference type="InterPro" id="IPR006311">
    <property type="entry name" value="TAT_signal"/>
</dbReference>
<dbReference type="AlphaFoldDB" id="A0A975CHI5"/>
<reference evidence="2" key="1">
    <citation type="submission" date="2021-03" db="EMBL/GenBank/DDBJ databases">
        <title>Ottowia sp. 27C isolated from the cloaca of a Giant Asian pond turtle (Heosemys grandis).</title>
        <authorList>
            <person name="Spergser J."/>
            <person name="Busse H.-J."/>
        </authorList>
    </citation>
    <scope>NUCLEOTIDE SEQUENCE</scope>
    <source>
        <strain evidence="2">27C</strain>
    </source>
</reference>
<name>A0A975CHI5_9BURK</name>
<dbReference type="KEGG" id="otd:J1M35_06575"/>
<feature type="signal peptide" evidence="1">
    <location>
        <begin position="1"/>
        <end position="30"/>
    </location>
</feature>
<dbReference type="RefSeq" id="WP_208010437.1">
    <property type="nucleotide sequence ID" value="NZ_CP071796.1"/>
</dbReference>
<dbReference type="PROSITE" id="PS51318">
    <property type="entry name" value="TAT"/>
    <property type="match status" value="1"/>
</dbReference>
<keyword evidence="1" id="KW-0732">Signal</keyword>